<feature type="region of interest" description="Disordered" evidence="1">
    <location>
        <begin position="1"/>
        <end position="38"/>
    </location>
</feature>
<name>A0A8C2U8T9_COTJA</name>
<evidence type="ECO:0000313" key="2">
    <source>
        <dbReference type="Ensembl" id="ENSCJPP00005024085.1"/>
    </source>
</evidence>
<sequence>KAATAVWLSREAQPSDEESPSNGTESFQAMRRPTKPTARTAPITPLLLEVLIHGSTLCFEQRSEIWPQKAACYQTLNSLVHVTPRWTARSPTPRCEGVSSIYSSVTAPTPRCEGVSSIYSSV</sequence>
<protein>
    <submittedName>
        <fullName evidence="2">Uncharacterized protein</fullName>
    </submittedName>
</protein>
<reference evidence="2" key="3">
    <citation type="submission" date="2025-09" db="UniProtKB">
        <authorList>
            <consortium name="Ensembl"/>
        </authorList>
    </citation>
    <scope>IDENTIFICATION</scope>
</reference>
<accession>A0A8C2U8T9</accession>
<reference evidence="2" key="2">
    <citation type="submission" date="2025-08" db="UniProtKB">
        <authorList>
            <consortium name="Ensembl"/>
        </authorList>
    </citation>
    <scope>IDENTIFICATION</scope>
</reference>
<dbReference type="AlphaFoldDB" id="A0A8C2U8T9"/>
<evidence type="ECO:0000313" key="3">
    <source>
        <dbReference type="Proteomes" id="UP000694412"/>
    </source>
</evidence>
<evidence type="ECO:0000256" key="1">
    <source>
        <dbReference type="SAM" id="MobiDB-lite"/>
    </source>
</evidence>
<dbReference type="Ensembl" id="ENSCJPT00005032881.1">
    <property type="protein sequence ID" value="ENSCJPP00005024085.1"/>
    <property type="gene ID" value="ENSCJPG00005019031.1"/>
</dbReference>
<reference evidence="2" key="1">
    <citation type="submission" date="2015-11" db="EMBL/GenBank/DDBJ databases">
        <authorList>
            <consortium name="International Coturnix japonica Genome Analysis Consortium"/>
            <person name="Warren W."/>
            <person name="Burt D.W."/>
            <person name="Antin P.B."/>
            <person name="Lanford R."/>
            <person name="Gros J."/>
            <person name="Wilson R.K."/>
        </authorList>
    </citation>
    <scope>NUCLEOTIDE SEQUENCE [LARGE SCALE GENOMIC DNA]</scope>
</reference>
<dbReference type="Proteomes" id="UP000694412">
    <property type="component" value="Chromosome 27"/>
</dbReference>
<organism evidence="2 3">
    <name type="scientific">Coturnix japonica</name>
    <name type="common">Japanese quail</name>
    <name type="synonym">Coturnix coturnix japonica</name>
    <dbReference type="NCBI Taxonomy" id="93934"/>
    <lineage>
        <taxon>Eukaryota</taxon>
        <taxon>Metazoa</taxon>
        <taxon>Chordata</taxon>
        <taxon>Craniata</taxon>
        <taxon>Vertebrata</taxon>
        <taxon>Euteleostomi</taxon>
        <taxon>Archelosauria</taxon>
        <taxon>Archosauria</taxon>
        <taxon>Dinosauria</taxon>
        <taxon>Saurischia</taxon>
        <taxon>Theropoda</taxon>
        <taxon>Coelurosauria</taxon>
        <taxon>Aves</taxon>
        <taxon>Neognathae</taxon>
        <taxon>Galloanserae</taxon>
        <taxon>Galliformes</taxon>
        <taxon>Phasianidae</taxon>
        <taxon>Perdicinae</taxon>
        <taxon>Coturnix</taxon>
    </lineage>
</organism>
<keyword evidence="3" id="KW-1185">Reference proteome</keyword>
<proteinExistence type="predicted"/>